<dbReference type="Proteomes" id="UP001227268">
    <property type="component" value="Unassembled WGS sequence"/>
</dbReference>
<reference evidence="1" key="1">
    <citation type="submission" date="2023-04" db="EMBL/GenBank/DDBJ databases">
        <title>Draft Genome sequencing of Naganishia species isolated from polar environments using Oxford Nanopore Technology.</title>
        <authorList>
            <person name="Leo P."/>
            <person name="Venkateswaran K."/>
        </authorList>
    </citation>
    <scope>NUCLEOTIDE SEQUENCE</scope>
    <source>
        <strain evidence="1">MNA-CCFEE 5423</strain>
    </source>
</reference>
<organism evidence="1 2">
    <name type="scientific">Naganishia friedmannii</name>
    <dbReference type="NCBI Taxonomy" id="89922"/>
    <lineage>
        <taxon>Eukaryota</taxon>
        <taxon>Fungi</taxon>
        <taxon>Dikarya</taxon>
        <taxon>Basidiomycota</taxon>
        <taxon>Agaricomycotina</taxon>
        <taxon>Tremellomycetes</taxon>
        <taxon>Filobasidiales</taxon>
        <taxon>Filobasidiaceae</taxon>
        <taxon>Naganishia</taxon>
    </lineage>
</organism>
<keyword evidence="2" id="KW-1185">Reference proteome</keyword>
<proteinExistence type="predicted"/>
<protein>
    <submittedName>
        <fullName evidence="1">Uncharacterized protein</fullName>
    </submittedName>
</protein>
<sequence length="896" mass="99555">MIPTRLVWLVLPLFARALNLVPNTTSTSDYLISLSDPYRHIRVICLADLNTASCERLPLPPQEAPERACAWSDRQSGSSCIANAIAKTEATLEEKLQDLKESLAQDGVLPDDFLTFEKWKAGQFQVLQDSGQRQEPNREADSIEKTLDVDASTLNIPIAEKKSFNSPIEDSKDTHLRQNTRPPARDNTKTKGEPTPQQKMTPLSPHRYNYASPDCSARIQSASPHSQHASSVLHKSKDRYMLTPCSAKEHWVIIELCDDIRIEAIEIGMFEFFSGIVKEVKLSIGGADDDGDEDQDDNKSSWQEVGSFTGKSVRGTQTFTLDHPTSFQRFIRLDFPSHYGNEYYCPISSIKVYGMNQMEAFKWESRRQKEAEMVRKRLEENAKRGQETGTIAGTILPLITHSVDPSAVQDSTETASQNPTTVTQSPAAASEQIAVPTPLTSMSCATSSHAPASTATRVILDNASPLPTGSSQILDMSQRVANPGKESSSSMVRNTQAPTSTTTFDSPALERSSVTSKTPSTISSSSAVSTDISLKNPKHSASAHGPSRQEARADSSESIYAYIIRRLNDLEGNSTLGMMYMEEQTKATRSILQKLETHLADWKAKINSSQQQAILQERSTFDKKLDGLLLKAEQRETLLERETRSLRSHIRQLREQMAWEQRKTYLHIAANMIIALLIYLGLANPTRSQTGPPKSRSSLRSDEDILAGSRTLPSSPSLQPLRSPSPFDFYPGQASKARVPSYSKLSSRRSSTPILQKQRFKETPSSVQHHLNDQPVVHFNSPESVRLRPILFSSVRLPGPRRLARSAHLHTLSNASRIQNRPRQGFGEEADVNRKSPHRRYVQIESPVAFRPKWVGEEALDIFDDDGLDRGSASEAEDDIDNVVGHTPQPHLGQNG</sequence>
<evidence type="ECO:0000313" key="2">
    <source>
        <dbReference type="Proteomes" id="UP001227268"/>
    </source>
</evidence>
<accession>A0ACC2VP35</accession>
<name>A0ACC2VP35_9TREE</name>
<comment type="caution">
    <text evidence="1">The sequence shown here is derived from an EMBL/GenBank/DDBJ whole genome shotgun (WGS) entry which is preliminary data.</text>
</comment>
<dbReference type="EMBL" id="JASBWT010000010">
    <property type="protein sequence ID" value="KAJ9101170.1"/>
    <property type="molecule type" value="Genomic_DNA"/>
</dbReference>
<evidence type="ECO:0000313" key="1">
    <source>
        <dbReference type="EMBL" id="KAJ9101170.1"/>
    </source>
</evidence>
<gene>
    <name evidence="1" type="ORF">QFC21_003388</name>
</gene>